<gene>
    <name evidence="2" type="ordered locus">AFE_1050</name>
</gene>
<keyword evidence="1" id="KW-0812">Transmembrane</keyword>
<protein>
    <submittedName>
        <fullName evidence="2">Uncharacterized protein</fullName>
    </submittedName>
</protein>
<dbReference type="HOGENOM" id="CLU_2340432_0_0_6"/>
<reference evidence="2 3" key="1">
    <citation type="journal article" date="2008" name="BMC Genomics">
        <title>Acidithiobacillus ferrooxidans metabolism: from genome sequence to industrial applications.</title>
        <authorList>
            <person name="Valdes J."/>
            <person name="Pedroso I."/>
            <person name="Quatrini R."/>
            <person name="Dodson R.J."/>
            <person name="Tettelin H."/>
            <person name="Blake R.II."/>
            <person name="Eisen J.A."/>
            <person name="Holmes D.S."/>
        </authorList>
    </citation>
    <scope>NUCLEOTIDE SEQUENCE [LARGE SCALE GENOMIC DNA]</scope>
    <source>
        <strain evidence="3">ATCC 23270 / DSM 14882 / CIP 104768 / NCIMB 8455</strain>
    </source>
</reference>
<dbReference type="PaxDb" id="243159-AFE_1050"/>
<evidence type="ECO:0000256" key="1">
    <source>
        <dbReference type="SAM" id="Phobius"/>
    </source>
</evidence>
<dbReference type="EMBL" id="CP001219">
    <property type="protein sequence ID" value="ACK79969.1"/>
    <property type="molecule type" value="Genomic_DNA"/>
</dbReference>
<organism evidence="2 3">
    <name type="scientific">Acidithiobacillus ferrooxidans (strain ATCC 23270 / DSM 14882 / CIP 104768 / NCIMB 8455)</name>
    <name type="common">Ferrobacillus ferrooxidans (strain ATCC 23270)</name>
    <dbReference type="NCBI Taxonomy" id="243159"/>
    <lineage>
        <taxon>Bacteria</taxon>
        <taxon>Pseudomonadati</taxon>
        <taxon>Pseudomonadota</taxon>
        <taxon>Acidithiobacillia</taxon>
        <taxon>Acidithiobacillales</taxon>
        <taxon>Acidithiobacillaceae</taxon>
        <taxon>Acidithiobacillus</taxon>
    </lineage>
</organism>
<name>B7J7Z8_ACIF2</name>
<dbReference type="Proteomes" id="UP000001362">
    <property type="component" value="Chromosome"/>
</dbReference>
<proteinExistence type="predicted"/>
<dbReference type="KEGG" id="afr:AFE_1050"/>
<feature type="transmembrane region" description="Helical" evidence="1">
    <location>
        <begin position="64"/>
        <end position="89"/>
    </location>
</feature>
<sequence length="97" mass="11891">MRLRDSQRCMRLAVKEWPPLMTQKLTMSLLRKQSNLFEKIRRQRASADYVRGIKYNSELKQHGWLFWSSVLISVFTFGSFLFWFVYWAIRAIKRRRE</sequence>
<dbReference type="AlphaFoldDB" id="B7J7Z8"/>
<evidence type="ECO:0000313" key="3">
    <source>
        <dbReference type="Proteomes" id="UP000001362"/>
    </source>
</evidence>
<accession>B7J7Z8</accession>
<dbReference type="STRING" id="243159.AFE_1050"/>
<evidence type="ECO:0000313" key="2">
    <source>
        <dbReference type="EMBL" id="ACK79969.1"/>
    </source>
</evidence>
<keyword evidence="3" id="KW-1185">Reference proteome</keyword>
<keyword evidence="1" id="KW-0472">Membrane</keyword>
<keyword evidence="1" id="KW-1133">Transmembrane helix</keyword>